<feature type="compositionally biased region" description="Polar residues" evidence="1">
    <location>
        <begin position="70"/>
        <end position="84"/>
    </location>
</feature>
<dbReference type="Proteomes" id="UP001316803">
    <property type="component" value="Unassembled WGS sequence"/>
</dbReference>
<accession>A0AAN8EM53</accession>
<protein>
    <submittedName>
        <fullName evidence="2">Uncharacterized protein</fullName>
    </submittedName>
</protein>
<proteinExistence type="predicted"/>
<feature type="compositionally biased region" description="Basic and acidic residues" evidence="1">
    <location>
        <begin position="23"/>
        <end position="32"/>
    </location>
</feature>
<keyword evidence="3" id="KW-1185">Reference proteome</keyword>
<sequence>MFGCVPPDYGARSRWDQLSSRSRRWDAKEETRPSSNPAVLTKSTSSSAKSPGAPPAYDQLSIAPPAVEESSVQRPDAQTVSDNRTAPEKGRGTMLKQKWKELKEDDKRRKADRFQTVSAMEADKILALAYIAKKRLRELLIRAGKGFKGLHGYHSPRSGHLT</sequence>
<dbReference type="AlphaFoldDB" id="A0AAN8EM53"/>
<feature type="compositionally biased region" description="Basic and acidic residues" evidence="1">
    <location>
        <begin position="98"/>
        <end position="108"/>
    </location>
</feature>
<evidence type="ECO:0000313" key="2">
    <source>
        <dbReference type="EMBL" id="KAK5952440.1"/>
    </source>
</evidence>
<evidence type="ECO:0000256" key="1">
    <source>
        <dbReference type="SAM" id="MobiDB-lite"/>
    </source>
</evidence>
<reference evidence="2 3" key="1">
    <citation type="submission" date="2022-12" db="EMBL/GenBank/DDBJ databases">
        <title>Genomic features and morphological characterization of a novel Knufia sp. strain isolated from spacecraft assembly facility.</title>
        <authorList>
            <person name="Teixeira M."/>
            <person name="Chander A.M."/>
            <person name="Stajich J.E."/>
            <person name="Venkateswaran K."/>
        </authorList>
    </citation>
    <scope>NUCLEOTIDE SEQUENCE [LARGE SCALE GENOMIC DNA]</scope>
    <source>
        <strain evidence="2 3">FJI-L2-BK-P2</strain>
    </source>
</reference>
<name>A0AAN8EM53_9EURO</name>
<evidence type="ECO:0000313" key="3">
    <source>
        <dbReference type="Proteomes" id="UP001316803"/>
    </source>
</evidence>
<feature type="compositionally biased region" description="Low complexity" evidence="1">
    <location>
        <begin position="41"/>
        <end position="51"/>
    </location>
</feature>
<organism evidence="2 3">
    <name type="scientific">Knufia fluminis</name>
    <dbReference type="NCBI Taxonomy" id="191047"/>
    <lineage>
        <taxon>Eukaryota</taxon>
        <taxon>Fungi</taxon>
        <taxon>Dikarya</taxon>
        <taxon>Ascomycota</taxon>
        <taxon>Pezizomycotina</taxon>
        <taxon>Eurotiomycetes</taxon>
        <taxon>Chaetothyriomycetidae</taxon>
        <taxon>Chaetothyriales</taxon>
        <taxon>Trichomeriaceae</taxon>
        <taxon>Knufia</taxon>
    </lineage>
</organism>
<comment type="caution">
    <text evidence="2">The sequence shown here is derived from an EMBL/GenBank/DDBJ whole genome shotgun (WGS) entry which is preliminary data.</text>
</comment>
<gene>
    <name evidence="2" type="ORF">OHC33_006483</name>
</gene>
<dbReference type="EMBL" id="JAKLMC020000015">
    <property type="protein sequence ID" value="KAK5952440.1"/>
    <property type="molecule type" value="Genomic_DNA"/>
</dbReference>
<feature type="region of interest" description="Disordered" evidence="1">
    <location>
        <begin position="1"/>
        <end position="108"/>
    </location>
</feature>